<evidence type="ECO:0000256" key="6">
    <source>
        <dbReference type="SAM" id="Phobius"/>
    </source>
</evidence>
<keyword evidence="8" id="KW-1185">Reference proteome</keyword>
<proteinExistence type="predicted"/>
<reference evidence="7 8" key="1">
    <citation type="submission" date="2016-10" db="EMBL/GenBank/DDBJ databases">
        <authorList>
            <person name="de Groot N.N."/>
        </authorList>
    </citation>
    <scope>NUCLEOTIDE SEQUENCE [LARGE SCALE GENOMIC DNA]</scope>
    <source>
        <strain evidence="7 8">CGMCC 4.6533</strain>
    </source>
</reference>
<evidence type="ECO:0000256" key="3">
    <source>
        <dbReference type="ARBA" id="ARBA00022989"/>
    </source>
</evidence>
<evidence type="ECO:0008006" key="9">
    <source>
        <dbReference type="Google" id="ProtNLM"/>
    </source>
</evidence>
<protein>
    <recommendedName>
        <fullName evidence="9">Tic20 family protein</fullName>
    </recommendedName>
</protein>
<dbReference type="InterPro" id="IPR019109">
    <property type="entry name" value="MamF_MmsF"/>
</dbReference>
<dbReference type="Proteomes" id="UP000199202">
    <property type="component" value="Unassembled WGS sequence"/>
</dbReference>
<dbReference type="RefSeq" id="WP_090927940.1">
    <property type="nucleotide sequence ID" value="NZ_FNDJ01000001.1"/>
</dbReference>
<feature type="compositionally biased region" description="Gly residues" evidence="5">
    <location>
        <begin position="82"/>
        <end position="106"/>
    </location>
</feature>
<organism evidence="7 8">
    <name type="scientific">Nonomuraea jiangxiensis</name>
    <dbReference type="NCBI Taxonomy" id="633440"/>
    <lineage>
        <taxon>Bacteria</taxon>
        <taxon>Bacillati</taxon>
        <taxon>Actinomycetota</taxon>
        <taxon>Actinomycetes</taxon>
        <taxon>Streptosporangiales</taxon>
        <taxon>Streptosporangiaceae</taxon>
        <taxon>Nonomuraea</taxon>
    </lineage>
</organism>
<feature type="transmembrane region" description="Helical" evidence="6">
    <location>
        <begin position="179"/>
        <end position="199"/>
    </location>
</feature>
<dbReference type="Pfam" id="PF09685">
    <property type="entry name" value="MamF_MmsF"/>
    <property type="match status" value="1"/>
</dbReference>
<keyword evidence="3 6" id="KW-1133">Transmembrane helix</keyword>
<feature type="transmembrane region" description="Helical" evidence="6">
    <location>
        <begin position="219"/>
        <end position="251"/>
    </location>
</feature>
<comment type="subcellular location">
    <subcellularLocation>
        <location evidence="1">Membrane</location>
        <topology evidence="1">Multi-pass membrane protein</topology>
    </subcellularLocation>
</comment>
<gene>
    <name evidence="7" type="ORF">SAMN05421869_101113</name>
</gene>
<keyword evidence="2 6" id="KW-0812">Transmembrane</keyword>
<dbReference type="EMBL" id="FNDJ01000001">
    <property type="protein sequence ID" value="SDG95699.1"/>
    <property type="molecule type" value="Genomic_DNA"/>
</dbReference>
<evidence type="ECO:0000313" key="8">
    <source>
        <dbReference type="Proteomes" id="UP000199202"/>
    </source>
</evidence>
<sequence length="275" mass="29639">MSQDPPQAPDGTGDDDRTRRVTPADLPPPSPGSGPQPGYGYGRQSGSQPGYGHQPGSAPDYGQQYGYGQQPPSHGQQPYGQPGYGQPGYGQPGYGQQGYGQQGYGQQGYSQQNYGQQGYGQPGYGQSAPQPGYGQPGYGPSPGYGSGQPGYGYPPGPREPHVPGRYGPRPGTDDTTMAMLSHLLGLLVSWIGPLIIYLMKKDESPYVRDQAAEALNFQLTMFIGYVIAGFLTLLFIGFLLFPVIWILSLIFHIQAAMATNKGRNYRYPFAIRMIT</sequence>
<evidence type="ECO:0000256" key="5">
    <source>
        <dbReference type="SAM" id="MobiDB-lite"/>
    </source>
</evidence>
<feature type="region of interest" description="Disordered" evidence="5">
    <location>
        <begin position="1"/>
        <end position="171"/>
    </location>
</feature>
<evidence type="ECO:0000313" key="7">
    <source>
        <dbReference type="EMBL" id="SDG95699.1"/>
    </source>
</evidence>
<accession>A0A1G7YHE3</accession>
<feature type="compositionally biased region" description="Low complexity" evidence="5">
    <location>
        <begin position="61"/>
        <end position="81"/>
    </location>
</feature>
<feature type="compositionally biased region" description="Low complexity" evidence="5">
    <location>
        <begin position="124"/>
        <end position="133"/>
    </location>
</feature>
<evidence type="ECO:0000256" key="1">
    <source>
        <dbReference type="ARBA" id="ARBA00004141"/>
    </source>
</evidence>
<feature type="compositionally biased region" description="Low complexity" evidence="5">
    <location>
        <begin position="107"/>
        <end position="116"/>
    </location>
</feature>
<name>A0A1G7YHE3_9ACTN</name>
<feature type="compositionally biased region" description="Pro residues" evidence="5">
    <location>
        <begin position="25"/>
        <end position="34"/>
    </location>
</feature>
<feature type="compositionally biased region" description="Gly residues" evidence="5">
    <location>
        <begin position="134"/>
        <end position="150"/>
    </location>
</feature>
<dbReference type="STRING" id="633440.SAMN05421869_101113"/>
<evidence type="ECO:0000256" key="2">
    <source>
        <dbReference type="ARBA" id="ARBA00022692"/>
    </source>
</evidence>
<keyword evidence="4 6" id="KW-0472">Membrane</keyword>
<evidence type="ECO:0000256" key="4">
    <source>
        <dbReference type="ARBA" id="ARBA00023136"/>
    </source>
</evidence>
<dbReference type="AlphaFoldDB" id="A0A1G7YHE3"/>